<dbReference type="GO" id="GO:0008270">
    <property type="term" value="F:zinc ion binding"/>
    <property type="evidence" value="ECO:0007669"/>
    <property type="project" value="UniProtKB-KW"/>
</dbReference>
<accession>A0AAV2PTQ4</accession>
<dbReference type="SMART" id="SM00355">
    <property type="entry name" value="ZnF_C2H2"/>
    <property type="match status" value="2"/>
</dbReference>
<protein>
    <recommendedName>
        <fullName evidence="2">C2H2-type domain-containing protein</fullName>
    </recommendedName>
</protein>
<comment type="caution">
    <text evidence="3">The sequence shown here is derived from an EMBL/GenBank/DDBJ whole genome shotgun (WGS) entry which is preliminary data.</text>
</comment>
<feature type="domain" description="C2H2-type" evidence="2">
    <location>
        <begin position="543"/>
        <end position="570"/>
    </location>
</feature>
<proteinExistence type="predicted"/>
<sequence>MEEIQFFKSSKEAIHQQNHLMLQHSLPNNYLIQNNYQQQHIRKMDTKSTVPMSSSISASNDSTNGTNKLLSMKNFLARKEAGHKQKHVTVKHSLSDKFLVHNNHQQQDTTREDNKTTVINPRSVASTISASNDPTYGKNKLTSMKNFLPSNTSNKIDGDSLCDSNSVLLSDRRSFSPHKVALAQNTQSKFMDFTEYLQTSKNPQLNTLDYSNNQSNFRNDNNKMYLIDENLKDPLFITPHNEFDVNEDKLIVQQDQEEQLLSPFVTKTLNGTNSNFILDSNLCDEDSIPYFEEHIGSSSSNDDELEFYKANYSDQRVIDIENDSDIKVYSKDGNSVLDSEDKAKLMKYTPCLDNHRLHEKTLFIRKQAFNLTNGLVLKDVASILDLDTSNEFNLESPTEPPSVDVNDYISNNETYHTVDLTKHREISRYQEDRSKYYMCDTCVFKSRSIQDIREHVKKFNDQGIPCTFTEFGLEGAVNTNYRAEQGFEDCFKGIRFVPQLKGANSCTVTIEDYISEERGNIRLKFNAKTEPMYNPDSFIRFTYQCDSCPYECNEENDLKLHILKHTIPKTSLGPYRRRHNNKTKYFSQKYKLNKTKVCAVQNKNFAQKWNKNT</sequence>
<dbReference type="EMBL" id="CAXKWB010001369">
    <property type="protein sequence ID" value="CAL4064148.1"/>
    <property type="molecule type" value="Genomic_DNA"/>
</dbReference>
<evidence type="ECO:0000259" key="2">
    <source>
        <dbReference type="PROSITE" id="PS50157"/>
    </source>
</evidence>
<dbReference type="InterPro" id="IPR013087">
    <property type="entry name" value="Znf_C2H2_type"/>
</dbReference>
<keyword evidence="1" id="KW-0863">Zinc-finger</keyword>
<evidence type="ECO:0000313" key="3">
    <source>
        <dbReference type="EMBL" id="CAL4064148.1"/>
    </source>
</evidence>
<keyword evidence="1" id="KW-0862">Zinc</keyword>
<dbReference type="PROSITE" id="PS50157">
    <property type="entry name" value="ZINC_FINGER_C2H2_2"/>
    <property type="match status" value="1"/>
</dbReference>
<dbReference type="PROSITE" id="PS00028">
    <property type="entry name" value="ZINC_FINGER_C2H2_1"/>
    <property type="match status" value="1"/>
</dbReference>
<organism evidence="3 4">
    <name type="scientific">Meganyctiphanes norvegica</name>
    <name type="common">Northern krill</name>
    <name type="synonym">Thysanopoda norvegica</name>
    <dbReference type="NCBI Taxonomy" id="48144"/>
    <lineage>
        <taxon>Eukaryota</taxon>
        <taxon>Metazoa</taxon>
        <taxon>Ecdysozoa</taxon>
        <taxon>Arthropoda</taxon>
        <taxon>Crustacea</taxon>
        <taxon>Multicrustacea</taxon>
        <taxon>Malacostraca</taxon>
        <taxon>Eumalacostraca</taxon>
        <taxon>Eucarida</taxon>
        <taxon>Euphausiacea</taxon>
        <taxon>Euphausiidae</taxon>
        <taxon>Meganyctiphanes</taxon>
    </lineage>
</organism>
<name>A0AAV2PTQ4_MEGNR</name>
<keyword evidence="4" id="KW-1185">Reference proteome</keyword>
<evidence type="ECO:0000256" key="1">
    <source>
        <dbReference type="PROSITE-ProRule" id="PRU00042"/>
    </source>
</evidence>
<evidence type="ECO:0000313" key="4">
    <source>
        <dbReference type="Proteomes" id="UP001497623"/>
    </source>
</evidence>
<keyword evidence="1" id="KW-0479">Metal-binding</keyword>
<gene>
    <name evidence="3" type="ORF">MNOR_LOCUS3869</name>
</gene>
<dbReference type="Proteomes" id="UP001497623">
    <property type="component" value="Unassembled WGS sequence"/>
</dbReference>
<reference evidence="3 4" key="1">
    <citation type="submission" date="2024-05" db="EMBL/GenBank/DDBJ databases">
        <authorList>
            <person name="Wallberg A."/>
        </authorList>
    </citation>
    <scope>NUCLEOTIDE SEQUENCE [LARGE SCALE GENOMIC DNA]</scope>
</reference>
<feature type="non-terminal residue" evidence="3">
    <location>
        <position position="613"/>
    </location>
</feature>
<dbReference type="AlphaFoldDB" id="A0AAV2PTQ4"/>